<sequence length="187" mass="21213">MPIENICSQLTTLASFCMQGIKELTSLLVGMVEKNQNLRSLIIGHFENLMHLPNGLPHKLPLLDELFISSCPNLELIPITEGVSCLWELNIKDCKKLSSLLSIQRCENLMHLRQVKAMQRLDKLQELVVDGCTRLEERCAKKASLKWPKISHVPNVTARRWSRAEEFVLDPNAACMLGATWPRLELA</sequence>
<dbReference type="AlphaFoldDB" id="A0A5E4FTQ6"/>
<organism evidence="1 2">
    <name type="scientific">Prunus dulcis</name>
    <name type="common">Almond</name>
    <name type="synonym">Amygdalus dulcis</name>
    <dbReference type="NCBI Taxonomy" id="3755"/>
    <lineage>
        <taxon>Eukaryota</taxon>
        <taxon>Viridiplantae</taxon>
        <taxon>Streptophyta</taxon>
        <taxon>Embryophyta</taxon>
        <taxon>Tracheophyta</taxon>
        <taxon>Spermatophyta</taxon>
        <taxon>Magnoliopsida</taxon>
        <taxon>eudicotyledons</taxon>
        <taxon>Gunneridae</taxon>
        <taxon>Pentapetalae</taxon>
        <taxon>rosids</taxon>
        <taxon>fabids</taxon>
        <taxon>Rosales</taxon>
        <taxon>Rosaceae</taxon>
        <taxon>Amygdaloideae</taxon>
        <taxon>Amygdaleae</taxon>
        <taxon>Prunus</taxon>
    </lineage>
</organism>
<proteinExistence type="predicted"/>
<name>A0A5E4FTQ6_PRUDU</name>
<dbReference type="SUPFAM" id="SSF52047">
    <property type="entry name" value="RNI-like"/>
    <property type="match status" value="1"/>
</dbReference>
<evidence type="ECO:0000313" key="2">
    <source>
        <dbReference type="Proteomes" id="UP000327085"/>
    </source>
</evidence>
<dbReference type="Proteomes" id="UP000327085">
    <property type="component" value="Chromosome 2"/>
</dbReference>
<protein>
    <submittedName>
        <fullName evidence="1">PREDICTED: putative</fullName>
    </submittedName>
</protein>
<accession>A0A5E4FTQ6</accession>
<dbReference type="EMBL" id="CABIKO010000201">
    <property type="protein sequence ID" value="VVA30906.1"/>
    <property type="molecule type" value="Genomic_DNA"/>
</dbReference>
<dbReference type="Gramene" id="VVA30906">
    <property type="protein sequence ID" value="VVA30906"/>
    <property type="gene ID" value="Prudul26B023455"/>
</dbReference>
<reference evidence="2" key="1">
    <citation type="journal article" date="2020" name="Plant J.">
        <title>Transposons played a major role in the diversification between the closely related almond and peach genomes: results from the almond genome sequence.</title>
        <authorList>
            <person name="Alioto T."/>
            <person name="Alexiou K.G."/>
            <person name="Bardil A."/>
            <person name="Barteri F."/>
            <person name="Castanera R."/>
            <person name="Cruz F."/>
            <person name="Dhingra A."/>
            <person name="Duval H."/>
            <person name="Fernandez I Marti A."/>
            <person name="Frias L."/>
            <person name="Galan B."/>
            <person name="Garcia J.L."/>
            <person name="Howad W."/>
            <person name="Gomez-Garrido J."/>
            <person name="Gut M."/>
            <person name="Julca I."/>
            <person name="Morata J."/>
            <person name="Puigdomenech P."/>
            <person name="Ribeca P."/>
            <person name="Rubio Cabetas M.J."/>
            <person name="Vlasova A."/>
            <person name="Wirthensohn M."/>
            <person name="Garcia-Mas J."/>
            <person name="Gabaldon T."/>
            <person name="Casacuberta J.M."/>
            <person name="Arus P."/>
        </authorList>
    </citation>
    <scope>NUCLEOTIDE SEQUENCE [LARGE SCALE GENOMIC DNA]</scope>
    <source>
        <strain evidence="2">cv. Texas</strain>
    </source>
</reference>
<evidence type="ECO:0000313" key="1">
    <source>
        <dbReference type="EMBL" id="VVA30906.1"/>
    </source>
</evidence>
<gene>
    <name evidence="1" type="ORF">ALMOND_2B023455</name>
</gene>
<dbReference type="InParanoid" id="A0A5E4FTQ6"/>
<dbReference type="Gene3D" id="3.80.10.10">
    <property type="entry name" value="Ribonuclease Inhibitor"/>
    <property type="match status" value="1"/>
</dbReference>
<dbReference type="InterPro" id="IPR032675">
    <property type="entry name" value="LRR_dom_sf"/>
</dbReference>